<evidence type="ECO:0000256" key="1">
    <source>
        <dbReference type="ARBA" id="ARBA00004496"/>
    </source>
</evidence>
<reference evidence="14 15" key="2">
    <citation type="journal article" date="2018" name="J. Invertebr. Pathol.">
        <title>'Candidatus Aquirickettsiella gammari' (Gammaproteobacteria: Legionellales: Coxiellaceae): A bacterial pathogen of the freshwater crustacean Gammarus fossarum (Malacostraca: Amphipoda).</title>
        <authorList>
            <person name="Bojko J."/>
            <person name="Dunn A.M."/>
            <person name="Stebbing P.D."/>
            <person name="van Aerle R."/>
            <person name="Bacela-Spychalska K."/>
            <person name="Bean T.P."/>
            <person name="Urrutia A."/>
            <person name="Stentiford G.D."/>
        </authorList>
    </citation>
    <scope>NUCLEOTIDE SEQUENCE [LARGE SCALE GENOMIC DNA]</scope>
    <source>
        <strain evidence="14">RA15029</strain>
    </source>
</reference>
<comment type="subunit">
    <text evidence="3 10">Homodimer.</text>
</comment>
<evidence type="ECO:0000256" key="4">
    <source>
        <dbReference type="ARBA" id="ARBA00022490"/>
    </source>
</evidence>
<name>A0A370CII0_9COXI</name>
<reference evidence="14 15" key="1">
    <citation type="journal article" date="2017" name="Int. J. Syst. Evol. Microbiol.">
        <title>Aquarickettsiella crustaci n. gen. n. sp. (Gammaproteobacteria: Legionellales: Coxiellaceae); a bacterial pathogen of the freshwater crustacean: Gammarus fossarum (Malacostraca: Amphipoda).</title>
        <authorList>
            <person name="Bojko J."/>
            <person name="Dunn A.M."/>
            <person name="Stebbing P.D."/>
            <person name="Van Aerle R."/>
            <person name="Bacela-Spychalska K."/>
            <person name="Bean T.P."/>
            <person name="Stentiford G.D."/>
        </authorList>
    </citation>
    <scope>NUCLEOTIDE SEQUENCE [LARGE SCALE GENOMIC DNA]</scope>
    <source>
        <strain evidence="14">RA15029</strain>
    </source>
</reference>
<dbReference type="Pfam" id="PF01025">
    <property type="entry name" value="GrpE"/>
    <property type="match status" value="1"/>
</dbReference>
<accession>A0A370CII0</accession>
<evidence type="ECO:0000256" key="12">
    <source>
        <dbReference type="SAM" id="Coils"/>
    </source>
</evidence>
<proteinExistence type="inferred from homology"/>
<keyword evidence="12" id="KW-0175">Coiled coil</keyword>
<evidence type="ECO:0000256" key="6">
    <source>
        <dbReference type="ARBA" id="ARBA00023186"/>
    </source>
</evidence>
<keyword evidence="4 10" id="KW-0963">Cytoplasm</keyword>
<dbReference type="CDD" id="cd00446">
    <property type="entry name" value="GrpE"/>
    <property type="match status" value="1"/>
</dbReference>
<feature type="compositionally biased region" description="Basic and acidic residues" evidence="13">
    <location>
        <begin position="7"/>
        <end position="18"/>
    </location>
</feature>
<comment type="similarity">
    <text evidence="2 10 11">Belongs to the GrpE family.</text>
</comment>
<keyword evidence="6 10" id="KW-0143">Chaperone</keyword>
<evidence type="ECO:0000256" key="9">
    <source>
        <dbReference type="ARBA" id="ARBA00076414"/>
    </source>
</evidence>
<evidence type="ECO:0000256" key="10">
    <source>
        <dbReference type="HAMAP-Rule" id="MF_01151"/>
    </source>
</evidence>
<evidence type="ECO:0000256" key="3">
    <source>
        <dbReference type="ARBA" id="ARBA00011738"/>
    </source>
</evidence>
<comment type="caution">
    <text evidence="14">The sequence shown here is derived from an EMBL/GenBank/DDBJ whole genome shotgun (WGS) entry which is preliminary data.</text>
</comment>
<evidence type="ECO:0000313" key="15">
    <source>
        <dbReference type="Proteomes" id="UP000226429"/>
    </source>
</evidence>
<dbReference type="FunFam" id="2.30.22.10:FF:000001">
    <property type="entry name" value="Protein GrpE"/>
    <property type="match status" value="1"/>
</dbReference>
<dbReference type="PANTHER" id="PTHR21237">
    <property type="entry name" value="GRPE PROTEIN"/>
    <property type="match status" value="1"/>
</dbReference>
<dbReference type="GO" id="GO:0000774">
    <property type="term" value="F:adenyl-nucleotide exchange factor activity"/>
    <property type="evidence" value="ECO:0007669"/>
    <property type="project" value="InterPro"/>
</dbReference>
<dbReference type="HAMAP" id="MF_01151">
    <property type="entry name" value="GrpE"/>
    <property type="match status" value="1"/>
</dbReference>
<dbReference type="NCBIfam" id="NF010748">
    <property type="entry name" value="PRK14150.1"/>
    <property type="match status" value="1"/>
</dbReference>
<dbReference type="GO" id="GO:0051082">
    <property type="term" value="F:unfolded protein binding"/>
    <property type="evidence" value="ECO:0007669"/>
    <property type="project" value="TreeGrafter"/>
</dbReference>
<gene>
    <name evidence="10" type="primary">grpE</name>
    <name evidence="14" type="ORF">CFE62_002930</name>
</gene>
<feature type="coiled-coil region" evidence="12">
    <location>
        <begin position="55"/>
        <end position="82"/>
    </location>
</feature>
<dbReference type="EMBL" id="NMOS02000006">
    <property type="protein sequence ID" value="RDH40593.1"/>
    <property type="molecule type" value="Genomic_DNA"/>
</dbReference>
<evidence type="ECO:0000256" key="11">
    <source>
        <dbReference type="RuleBase" id="RU004478"/>
    </source>
</evidence>
<comment type="function">
    <text evidence="7 10">Participates actively in the response to hyperosmotic and heat shock by preventing the aggregation of stress-denatured proteins, in association with DnaK and GrpE. It is the nucleotide exchange factor for DnaK and may function as a thermosensor. Unfolded proteins bind initially to DnaJ; upon interaction with the DnaJ-bound protein, DnaK hydrolyzes its bound ATP, resulting in the formation of a stable complex. GrpE releases ADP from DnaK; ATP binding to DnaK triggers the release of the substrate protein, thus completing the reaction cycle. Several rounds of ATP-dependent interactions between DnaJ, DnaK and GrpE are required for fully efficient folding.</text>
</comment>
<dbReference type="GO" id="GO:0042803">
    <property type="term" value="F:protein homodimerization activity"/>
    <property type="evidence" value="ECO:0007669"/>
    <property type="project" value="InterPro"/>
</dbReference>
<dbReference type="InterPro" id="IPR000740">
    <property type="entry name" value="GrpE"/>
</dbReference>
<dbReference type="InterPro" id="IPR013805">
    <property type="entry name" value="GrpE_CC"/>
</dbReference>
<dbReference type="PRINTS" id="PR00773">
    <property type="entry name" value="GRPEPROTEIN"/>
</dbReference>
<dbReference type="Gene3D" id="2.30.22.10">
    <property type="entry name" value="Head domain of nucleotide exchange factor GrpE"/>
    <property type="match status" value="1"/>
</dbReference>
<evidence type="ECO:0000313" key="14">
    <source>
        <dbReference type="EMBL" id="RDH40593.1"/>
    </source>
</evidence>
<dbReference type="InterPro" id="IPR009012">
    <property type="entry name" value="GrpE_head"/>
</dbReference>
<evidence type="ECO:0000256" key="8">
    <source>
        <dbReference type="ARBA" id="ARBA00072274"/>
    </source>
</evidence>
<protein>
    <recommendedName>
        <fullName evidence="8 10">Protein GrpE</fullName>
    </recommendedName>
    <alternativeName>
        <fullName evidence="9 10">HSP-70 cofactor</fullName>
    </alternativeName>
</protein>
<dbReference type="SUPFAM" id="SSF51064">
    <property type="entry name" value="Head domain of nucleotide exchange factor GrpE"/>
    <property type="match status" value="1"/>
</dbReference>
<evidence type="ECO:0000256" key="13">
    <source>
        <dbReference type="SAM" id="MobiDB-lite"/>
    </source>
</evidence>
<dbReference type="GO" id="GO:0005829">
    <property type="term" value="C:cytosol"/>
    <property type="evidence" value="ECO:0007669"/>
    <property type="project" value="TreeGrafter"/>
</dbReference>
<evidence type="ECO:0000256" key="5">
    <source>
        <dbReference type="ARBA" id="ARBA00023016"/>
    </source>
</evidence>
<dbReference type="PANTHER" id="PTHR21237:SF23">
    <property type="entry name" value="GRPE PROTEIN HOMOLOG, MITOCHONDRIAL"/>
    <property type="match status" value="1"/>
</dbReference>
<dbReference type="GO" id="GO:0006457">
    <property type="term" value="P:protein folding"/>
    <property type="evidence" value="ECO:0007669"/>
    <property type="project" value="InterPro"/>
</dbReference>
<evidence type="ECO:0000256" key="2">
    <source>
        <dbReference type="ARBA" id="ARBA00009054"/>
    </source>
</evidence>
<keyword evidence="5 10" id="KW-0346">Stress response</keyword>
<dbReference type="Proteomes" id="UP000226429">
    <property type="component" value="Unassembled WGS sequence"/>
</dbReference>
<sequence length="219" mass="24833">MGTTFEMSKKDTSKKNTWEKLNTAANQEPSKSVPAKETPAAEKRVSTHKSTHPAYEALETQLLETETQLSLQKEQLLKYKEEEKYHLAEIENIRRRTKLDVENAYKFSLEKFIKELLPVKDSLEAALEAPLATNSNPAFTGIQLTLKQLQSILEKNGVKSIEPSGKHFDPDFHEAMLAEESDELAPNMIIKVLQKGYLLHERLMRPALVVVSKAKEKTS</sequence>
<dbReference type="GO" id="GO:0051087">
    <property type="term" value="F:protein-folding chaperone binding"/>
    <property type="evidence" value="ECO:0007669"/>
    <property type="project" value="InterPro"/>
</dbReference>
<dbReference type="SUPFAM" id="SSF58014">
    <property type="entry name" value="Coiled-coil domain of nucleotide exchange factor GrpE"/>
    <property type="match status" value="1"/>
</dbReference>
<feature type="compositionally biased region" description="Polar residues" evidence="13">
    <location>
        <begin position="19"/>
        <end position="30"/>
    </location>
</feature>
<dbReference type="AlphaFoldDB" id="A0A370CII0"/>
<evidence type="ECO:0000256" key="7">
    <source>
        <dbReference type="ARBA" id="ARBA00053401"/>
    </source>
</evidence>
<dbReference type="Gene3D" id="3.90.20.20">
    <property type="match status" value="1"/>
</dbReference>
<keyword evidence="15" id="KW-1185">Reference proteome</keyword>
<organism evidence="14 15">
    <name type="scientific">Candidatus Aquirickettsiella gammari</name>
    <dbReference type="NCBI Taxonomy" id="2016198"/>
    <lineage>
        <taxon>Bacteria</taxon>
        <taxon>Pseudomonadati</taxon>
        <taxon>Pseudomonadota</taxon>
        <taxon>Gammaproteobacteria</taxon>
        <taxon>Legionellales</taxon>
        <taxon>Coxiellaceae</taxon>
        <taxon>Candidatus Aquirickettsiella</taxon>
    </lineage>
</organism>
<comment type="subcellular location">
    <subcellularLocation>
        <location evidence="1 10">Cytoplasm</location>
    </subcellularLocation>
</comment>
<feature type="region of interest" description="Disordered" evidence="13">
    <location>
        <begin position="1"/>
        <end position="51"/>
    </location>
</feature>